<comment type="caution">
    <text evidence="1">The sequence shown here is derived from an EMBL/GenBank/DDBJ whole genome shotgun (WGS) entry which is preliminary data.</text>
</comment>
<evidence type="ECO:0000313" key="1">
    <source>
        <dbReference type="EMBL" id="KKN69426.1"/>
    </source>
</evidence>
<proteinExistence type="predicted"/>
<dbReference type="EMBL" id="LAZR01000427">
    <property type="protein sequence ID" value="KKN69426.1"/>
    <property type="molecule type" value="Genomic_DNA"/>
</dbReference>
<gene>
    <name evidence="1" type="ORF">LCGC14_0441530</name>
</gene>
<sequence>MKVDASTIHERMKSVGPQGVTVAEMTTILEQQFKAWIASEFESMLGMHQCELVLSRRESGYFEEPRFVYLATGETK</sequence>
<name>A0A0F9V7D3_9ZZZZ</name>
<dbReference type="AlphaFoldDB" id="A0A0F9V7D3"/>
<reference evidence="1" key="1">
    <citation type="journal article" date="2015" name="Nature">
        <title>Complex archaea that bridge the gap between prokaryotes and eukaryotes.</title>
        <authorList>
            <person name="Spang A."/>
            <person name="Saw J.H."/>
            <person name="Jorgensen S.L."/>
            <person name="Zaremba-Niedzwiedzka K."/>
            <person name="Martijn J."/>
            <person name="Lind A.E."/>
            <person name="van Eijk R."/>
            <person name="Schleper C."/>
            <person name="Guy L."/>
            <person name="Ettema T.J."/>
        </authorList>
    </citation>
    <scope>NUCLEOTIDE SEQUENCE</scope>
</reference>
<accession>A0A0F9V7D3</accession>
<organism evidence="1">
    <name type="scientific">marine sediment metagenome</name>
    <dbReference type="NCBI Taxonomy" id="412755"/>
    <lineage>
        <taxon>unclassified sequences</taxon>
        <taxon>metagenomes</taxon>
        <taxon>ecological metagenomes</taxon>
    </lineage>
</organism>
<protein>
    <submittedName>
        <fullName evidence="1">Uncharacterized protein</fullName>
    </submittedName>
</protein>